<dbReference type="PANTHER" id="PTHR30244">
    <property type="entry name" value="TRANSAMINASE"/>
    <property type="match status" value="1"/>
</dbReference>
<gene>
    <name evidence="6" type="ORF">B0I27_101483</name>
</gene>
<dbReference type="Gene3D" id="3.90.1150.10">
    <property type="entry name" value="Aspartate Aminotransferase, domain 1"/>
    <property type="match status" value="1"/>
</dbReference>
<dbReference type="RefSeq" id="WP_106290977.1">
    <property type="nucleotide sequence ID" value="NZ_PVTH01000001.1"/>
</dbReference>
<accession>A0A2T0UC43</accession>
<dbReference type="InterPro" id="IPR015422">
    <property type="entry name" value="PyrdxlP-dep_Trfase_small"/>
</dbReference>
<dbReference type="SUPFAM" id="SSF53383">
    <property type="entry name" value="PLP-dependent transferases"/>
    <property type="match status" value="1"/>
</dbReference>
<evidence type="ECO:0000256" key="4">
    <source>
        <dbReference type="PIRSR" id="PIRSR000390-2"/>
    </source>
</evidence>
<dbReference type="Gene3D" id="3.40.640.10">
    <property type="entry name" value="Type I PLP-dependent aspartate aminotransferase-like (Major domain)"/>
    <property type="match status" value="1"/>
</dbReference>
<protein>
    <submittedName>
        <fullName evidence="6">dTDP-4-amino-4,6-dideoxygalactose transaminase</fullName>
    </submittedName>
</protein>
<proteinExistence type="inferred from homology"/>
<keyword evidence="1 4" id="KW-0663">Pyridoxal phosphate</keyword>
<evidence type="ECO:0000256" key="3">
    <source>
        <dbReference type="PIRSR" id="PIRSR000390-1"/>
    </source>
</evidence>
<dbReference type="Pfam" id="PF01041">
    <property type="entry name" value="DegT_DnrJ_EryC1"/>
    <property type="match status" value="1"/>
</dbReference>
<name>A0A2T0UC43_9SPHI</name>
<dbReference type="Proteomes" id="UP000238034">
    <property type="component" value="Unassembled WGS sequence"/>
</dbReference>
<comment type="caution">
    <text evidence="6">The sequence shown here is derived from an EMBL/GenBank/DDBJ whole genome shotgun (WGS) entry which is preliminary data.</text>
</comment>
<reference evidence="6 7" key="1">
    <citation type="submission" date="2018-03" db="EMBL/GenBank/DDBJ databases">
        <title>Genomic Encyclopedia of Type Strains, Phase III (KMG-III): the genomes of soil and plant-associated and newly described type strains.</title>
        <authorList>
            <person name="Whitman W."/>
        </authorList>
    </citation>
    <scope>NUCLEOTIDE SEQUENCE [LARGE SCALE GENOMIC DNA]</scope>
    <source>
        <strain evidence="6 7">CGMCC 1.9313</strain>
    </source>
</reference>
<dbReference type="EMBL" id="PVTH01000001">
    <property type="protein sequence ID" value="PRY55511.1"/>
    <property type="molecule type" value="Genomic_DNA"/>
</dbReference>
<dbReference type="AlphaFoldDB" id="A0A2T0UC43"/>
<dbReference type="CDD" id="cd00616">
    <property type="entry name" value="AHBA_syn"/>
    <property type="match status" value="1"/>
</dbReference>
<evidence type="ECO:0000256" key="2">
    <source>
        <dbReference type="ARBA" id="ARBA00037999"/>
    </source>
</evidence>
<feature type="active site" description="Proton acceptor" evidence="3">
    <location>
        <position position="186"/>
    </location>
</feature>
<dbReference type="PANTHER" id="PTHR30244:SF36">
    <property type="entry name" value="3-OXO-GLUCOSE-6-PHOSPHATE:GLUTAMATE AMINOTRANSFERASE"/>
    <property type="match status" value="1"/>
</dbReference>
<dbReference type="GO" id="GO:0008483">
    <property type="term" value="F:transaminase activity"/>
    <property type="evidence" value="ECO:0007669"/>
    <property type="project" value="TreeGrafter"/>
</dbReference>
<dbReference type="GO" id="GO:0000271">
    <property type="term" value="P:polysaccharide biosynthetic process"/>
    <property type="evidence" value="ECO:0007669"/>
    <property type="project" value="TreeGrafter"/>
</dbReference>
<keyword evidence="7" id="KW-1185">Reference proteome</keyword>
<organism evidence="6 7">
    <name type="scientific">Arcticibacter pallidicorallinus</name>
    <dbReference type="NCBI Taxonomy" id="1259464"/>
    <lineage>
        <taxon>Bacteria</taxon>
        <taxon>Pseudomonadati</taxon>
        <taxon>Bacteroidota</taxon>
        <taxon>Sphingobacteriia</taxon>
        <taxon>Sphingobacteriales</taxon>
        <taxon>Sphingobacteriaceae</taxon>
        <taxon>Arcticibacter</taxon>
    </lineage>
</organism>
<evidence type="ECO:0000313" key="6">
    <source>
        <dbReference type="EMBL" id="PRY55511.1"/>
    </source>
</evidence>
<dbReference type="InterPro" id="IPR000653">
    <property type="entry name" value="DegT/StrS_aminotransferase"/>
</dbReference>
<dbReference type="GO" id="GO:0030170">
    <property type="term" value="F:pyridoxal phosphate binding"/>
    <property type="evidence" value="ECO:0007669"/>
    <property type="project" value="TreeGrafter"/>
</dbReference>
<feature type="modified residue" description="N6-(pyridoxal phosphate)lysine" evidence="4">
    <location>
        <position position="186"/>
    </location>
</feature>
<sequence>MKINRYAYEKQFGPDVEELFDDIKRMLLVGNYVLTKEVTSFLKNFAAFTHARYACGTNSGTDALILALKVLNIGPGDEVITQANTFHATVAAIKFVGATPILIDADNDTYLLDINQLEAKITHRTKVIIPVHLYGKPTPMPEITELCAKYHLSVIEDCAHAHGSALNGQFVGTFGKIGCFSFHPSKNLAAAGDAGCIVTNDEDLYVKSQWIASLGQDGQNNHVVLGFNSKLDALQARILDWKLQFLNKWNEDRNRIADYYTQKLSGLPLIFQRRDVNEVHAYHQFTIRTKKRDELMAFLKSKEIDAVVRYPIAIHLQHAFQNEGWVKGDFPVAEALSRELLCLPVRPDMTEDELNYVCDSTLQFFNT</sequence>
<evidence type="ECO:0000313" key="7">
    <source>
        <dbReference type="Proteomes" id="UP000238034"/>
    </source>
</evidence>
<dbReference type="InterPro" id="IPR015424">
    <property type="entry name" value="PyrdxlP-dep_Trfase"/>
</dbReference>
<dbReference type="PIRSF" id="PIRSF000390">
    <property type="entry name" value="PLP_StrS"/>
    <property type="match status" value="1"/>
</dbReference>
<evidence type="ECO:0000256" key="5">
    <source>
        <dbReference type="RuleBase" id="RU004508"/>
    </source>
</evidence>
<dbReference type="OrthoDB" id="9804264at2"/>
<dbReference type="InterPro" id="IPR015421">
    <property type="entry name" value="PyrdxlP-dep_Trfase_major"/>
</dbReference>
<evidence type="ECO:0000256" key="1">
    <source>
        <dbReference type="ARBA" id="ARBA00022898"/>
    </source>
</evidence>
<comment type="similarity">
    <text evidence="2 5">Belongs to the DegT/DnrJ/EryC1 family.</text>
</comment>